<dbReference type="OrthoDB" id="9803773at2"/>
<dbReference type="InterPro" id="IPR030846">
    <property type="entry name" value="DnaG_bac"/>
</dbReference>
<dbReference type="SMART" id="SM00400">
    <property type="entry name" value="ZnF_CHCC"/>
    <property type="match status" value="1"/>
</dbReference>
<dbReference type="GO" id="GO:0003899">
    <property type="term" value="F:DNA-directed RNA polymerase activity"/>
    <property type="evidence" value="ECO:0007669"/>
    <property type="project" value="UniProtKB-UniRule"/>
</dbReference>
<dbReference type="EMBL" id="AAWS01000035">
    <property type="protein sequence ID" value="EAY26346.1"/>
    <property type="molecule type" value="Genomic_DNA"/>
</dbReference>
<comment type="function">
    <text evidence="13">RNA polymerase that catalyzes the synthesis of short RNA molecules used as primers for DNA polymerase during DNA replication.</text>
</comment>
<dbReference type="SUPFAM" id="SSF57783">
    <property type="entry name" value="Zinc beta-ribbon"/>
    <property type="match status" value="1"/>
</dbReference>
<keyword evidence="2 13" id="KW-0240">DNA-directed RNA polymerase</keyword>
<dbReference type="GO" id="GO:0003677">
    <property type="term" value="F:DNA binding"/>
    <property type="evidence" value="ECO:0007669"/>
    <property type="project" value="UniProtKB-KW"/>
</dbReference>
<dbReference type="Gene3D" id="3.40.1360.10">
    <property type="match status" value="1"/>
</dbReference>
<evidence type="ECO:0000313" key="16">
    <source>
        <dbReference type="EMBL" id="EAY26346.1"/>
    </source>
</evidence>
<evidence type="ECO:0000256" key="4">
    <source>
        <dbReference type="ARBA" id="ARBA00022679"/>
    </source>
</evidence>
<dbReference type="GO" id="GO:0000428">
    <property type="term" value="C:DNA-directed RNA polymerase complex"/>
    <property type="evidence" value="ECO:0007669"/>
    <property type="project" value="UniProtKB-KW"/>
</dbReference>
<dbReference type="InterPro" id="IPR050219">
    <property type="entry name" value="DnaG_primase"/>
</dbReference>
<comment type="cofactor">
    <cofactor evidence="1">
        <name>Zn(2+)</name>
        <dbReference type="ChEBI" id="CHEBI:29105"/>
    </cofactor>
</comment>
<evidence type="ECO:0000256" key="6">
    <source>
        <dbReference type="ARBA" id="ARBA00022705"/>
    </source>
</evidence>
<keyword evidence="10" id="KW-0460">Magnesium</keyword>
<dbReference type="InterPro" id="IPR019475">
    <property type="entry name" value="DNA_primase_DnaB-bd"/>
</dbReference>
<evidence type="ECO:0000256" key="8">
    <source>
        <dbReference type="ARBA" id="ARBA00022771"/>
    </source>
</evidence>
<dbReference type="PIRSF" id="PIRSF002811">
    <property type="entry name" value="DnaG"/>
    <property type="match status" value="1"/>
</dbReference>
<evidence type="ECO:0000256" key="14">
    <source>
        <dbReference type="SAM" id="MobiDB-lite"/>
    </source>
</evidence>
<dbReference type="GO" id="GO:0005737">
    <property type="term" value="C:cytoplasm"/>
    <property type="evidence" value="ECO:0007669"/>
    <property type="project" value="TreeGrafter"/>
</dbReference>
<dbReference type="InterPro" id="IPR034151">
    <property type="entry name" value="TOPRIM_DnaG_bac"/>
</dbReference>
<dbReference type="Pfam" id="PF08275">
    <property type="entry name" value="DNAG_N"/>
    <property type="match status" value="1"/>
</dbReference>
<gene>
    <name evidence="13" type="primary">dnaG</name>
    <name evidence="16" type="ORF">M23134_04624</name>
</gene>
<evidence type="ECO:0000313" key="17">
    <source>
        <dbReference type="Proteomes" id="UP000004095"/>
    </source>
</evidence>
<comment type="similarity">
    <text evidence="13">Belongs to the DnaG primase family.</text>
</comment>
<feature type="compositionally biased region" description="Basic and acidic residues" evidence="14">
    <location>
        <begin position="440"/>
        <end position="461"/>
    </location>
</feature>
<dbReference type="SMART" id="SM00493">
    <property type="entry name" value="TOPRIM"/>
    <property type="match status" value="1"/>
</dbReference>
<dbReference type="PANTHER" id="PTHR30313">
    <property type="entry name" value="DNA PRIMASE"/>
    <property type="match status" value="1"/>
</dbReference>
<dbReference type="InterPro" id="IPR036977">
    <property type="entry name" value="DNA_primase_Znf_CHC2"/>
</dbReference>
<dbReference type="InterPro" id="IPR013264">
    <property type="entry name" value="DNAG_N"/>
</dbReference>
<comment type="subunit">
    <text evidence="13">Monomer. Interacts with DnaB.</text>
</comment>
<dbReference type="GO" id="GO:1990077">
    <property type="term" value="C:primosome complex"/>
    <property type="evidence" value="ECO:0007669"/>
    <property type="project" value="UniProtKB-KW"/>
</dbReference>
<dbReference type="HAMAP" id="MF_00974">
    <property type="entry name" value="DNA_primase_DnaG"/>
    <property type="match status" value="1"/>
</dbReference>
<dbReference type="PANTHER" id="PTHR30313:SF2">
    <property type="entry name" value="DNA PRIMASE"/>
    <property type="match status" value="1"/>
</dbReference>
<organism evidence="16 17">
    <name type="scientific">Microscilla marina ATCC 23134</name>
    <dbReference type="NCBI Taxonomy" id="313606"/>
    <lineage>
        <taxon>Bacteria</taxon>
        <taxon>Pseudomonadati</taxon>
        <taxon>Bacteroidota</taxon>
        <taxon>Cytophagia</taxon>
        <taxon>Cytophagales</taxon>
        <taxon>Microscillaceae</taxon>
        <taxon>Microscilla</taxon>
    </lineage>
</organism>
<keyword evidence="17" id="KW-1185">Reference proteome</keyword>
<evidence type="ECO:0000256" key="13">
    <source>
        <dbReference type="HAMAP-Rule" id="MF_00974"/>
    </source>
</evidence>
<keyword evidence="3 13" id="KW-0639">Primosome</keyword>
<keyword evidence="4 13" id="KW-0808">Transferase</keyword>
<dbReference type="FunFam" id="3.90.580.10:FF:000001">
    <property type="entry name" value="DNA primase"/>
    <property type="match status" value="1"/>
</dbReference>
<dbReference type="PROSITE" id="PS50880">
    <property type="entry name" value="TOPRIM"/>
    <property type="match status" value="1"/>
</dbReference>
<dbReference type="Proteomes" id="UP000004095">
    <property type="component" value="Unassembled WGS sequence"/>
</dbReference>
<name>A1ZTC4_MICM2</name>
<evidence type="ECO:0000256" key="1">
    <source>
        <dbReference type="ARBA" id="ARBA00001947"/>
    </source>
</evidence>
<dbReference type="InterPro" id="IPR006171">
    <property type="entry name" value="TOPRIM_dom"/>
</dbReference>
<dbReference type="GO" id="GO:0008270">
    <property type="term" value="F:zinc ion binding"/>
    <property type="evidence" value="ECO:0007669"/>
    <property type="project" value="UniProtKB-KW"/>
</dbReference>
<dbReference type="GO" id="GO:0006269">
    <property type="term" value="P:DNA replication, synthesis of primer"/>
    <property type="evidence" value="ECO:0007669"/>
    <property type="project" value="UniProtKB-UniRule"/>
</dbReference>
<dbReference type="EC" id="2.7.7.101" evidence="13"/>
<feature type="domain" description="Toprim" evidence="15">
    <location>
        <begin position="260"/>
        <end position="341"/>
    </location>
</feature>
<dbReference type="Pfam" id="PF13155">
    <property type="entry name" value="Toprim_2"/>
    <property type="match status" value="1"/>
</dbReference>
<evidence type="ECO:0000256" key="9">
    <source>
        <dbReference type="ARBA" id="ARBA00022833"/>
    </source>
</evidence>
<comment type="caution">
    <text evidence="16">The sequence shown here is derived from an EMBL/GenBank/DDBJ whole genome shotgun (WGS) entry which is preliminary data.</text>
</comment>
<dbReference type="eggNOG" id="COG0358">
    <property type="taxonomic scope" value="Bacteria"/>
</dbReference>
<dbReference type="AlphaFoldDB" id="A1ZTC4"/>
<keyword evidence="12 13" id="KW-0804">Transcription</keyword>
<feature type="compositionally biased region" description="Pro residues" evidence="14">
    <location>
        <begin position="465"/>
        <end position="478"/>
    </location>
</feature>
<keyword evidence="6 13" id="KW-0235">DNA replication</keyword>
<dbReference type="Gene3D" id="3.90.980.10">
    <property type="entry name" value="DNA primase, catalytic core, N-terminal domain"/>
    <property type="match status" value="1"/>
</dbReference>
<dbReference type="InterPro" id="IPR002694">
    <property type="entry name" value="Znf_CHC2"/>
</dbReference>
<evidence type="ECO:0000256" key="5">
    <source>
        <dbReference type="ARBA" id="ARBA00022695"/>
    </source>
</evidence>
<evidence type="ECO:0000256" key="2">
    <source>
        <dbReference type="ARBA" id="ARBA00022478"/>
    </source>
</evidence>
<dbReference type="InterPro" id="IPR006295">
    <property type="entry name" value="DNA_primase_DnaG"/>
</dbReference>
<evidence type="ECO:0000256" key="3">
    <source>
        <dbReference type="ARBA" id="ARBA00022515"/>
    </source>
</evidence>
<evidence type="ECO:0000256" key="12">
    <source>
        <dbReference type="ARBA" id="ARBA00023163"/>
    </source>
</evidence>
<sequence>MRISEETIEQIRDVVDIVDVVGDFVSLKKKGGNWWAHSPFTNEKTPSFSVSPAKGIFKCFSSGKGGDAITFVMEVEKLSYPEALRYLAQKYNIELDEDEPPTPEEVARQNERESLLIALEYASKHYEKNLHQTPEGQAIGLAYFKERGFSVKTIETFELGYSLDSWEAFTKQAQADQYSLPILVKAGLTIDKNGRYFDRFRDRVIFPIHNLAGKVIAFGARILKNDKKQAKYLNSPESPVYHKSKVLYGLYQAKKSLRDDDCYLVEGYTDVISLHQAGIENVVASSGTSLTSDQIRLIRRFTPNITVLYDGDAAGIKAAIRGIDLVLEEGMNVKVVLFPDGDDPDSYVKKVGGTAFKDFINQNSQDFITFKARLYMEETKQAASGDQPFKRAEMIREVVESITKIPDAIKRSVFYRECSALLEVDEAVLIDEGNKILKQDAKKRQDRQFREQKKQAREQKRQQQLPPPADFPFDLPPPPDGEFYIQDEGLIQVDPEMTPPPLIGEGDDTDVATEPITPQDPFKSPIAFQEKEHIRILLNYANHDLKEDGKLCAFLLDEISEVKFETPIYAKMLEIFREKLKEDNIITADYFIQQHENEEMKKAAVDLISERFEISENWVERHGIFVPKDEDILDSMVVKAILRLKLRHVRKMLTENSLKMNDAQTIEAQEAVMMLHMELKSLEKEIAERLGNVILK</sequence>
<keyword evidence="5 13" id="KW-0548">Nucleotidyltransferase</keyword>
<dbReference type="NCBIfam" id="TIGR01391">
    <property type="entry name" value="dnaG"/>
    <property type="match status" value="1"/>
</dbReference>
<reference evidence="16 17" key="1">
    <citation type="submission" date="2007-01" db="EMBL/GenBank/DDBJ databases">
        <authorList>
            <person name="Haygood M."/>
            <person name="Podell S."/>
            <person name="Anderson C."/>
            <person name="Hopkinson B."/>
            <person name="Roe K."/>
            <person name="Barbeau K."/>
            <person name="Gaasterland T."/>
            <person name="Ferriera S."/>
            <person name="Johnson J."/>
            <person name="Kravitz S."/>
            <person name="Beeson K."/>
            <person name="Sutton G."/>
            <person name="Rogers Y.-H."/>
            <person name="Friedman R."/>
            <person name="Frazier M."/>
            <person name="Venter J.C."/>
        </authorList>
    </citation>
    <scope>NUCLEOTIDE SEQUENCE [LARGE SCALE GENOMIC DNA]</scope>
    <source>
        <strain evidence="16 17">ATCC 23134</strain>
    </source>
</reference>
<accession>A1ZTC4</accession>
<protein>
    <recommendedName>
        <fullName evidence="13">DNA primase</fullName>
        <ecNumber evidence="13">2.7.7.101</ecNumber>
    </recommendedName>
</protein>
<evidence type="ECO:0000256" key="7">
    <source>
        <dbReference type="ARBA" id="ARBA00022723"/>
    </source>
</evidence>
<keyword evidence="9" id="KW-0862">Zinc</keyword>
<dbReference type="Pfam" id="PF10410">
    <property type="entry name" value="DnaB_bind"/>
    <property type="match status" value="1"/>
</dbReference>
<dbReference type="InterPro" id="IPR037068">
    <property type="entry name" value="DNA_primase_core_N_sf"/>
</dbReference>
<dbReference type="FunFam" id="3.40.1360.10:FF:000002">
    <property type="entry name" value="DNA primase"/>
    <property type="match status" value="1"/>
</dbReference>
<dbReference type="RefSeq" id="WP_002701126.1">
    <property type="nucleotide sequence ID" value="NZ_AAWS01000035.1"/>
</dbReference>
<comment type="catalytic activity">
    <reaction evidence="13">
        <text>ssDNA + n NTP = ssDNA/pppN(pN)n-1 hybrid + (n-1) diphosphate.</text>
        <dbReference type="EC" id="2.7.7.101"/>
    </reaction>
</comment>
<keyword evidence="7" id="KW-0479">Metal-binding</keyword>
<evidence type="ECO:0000256" key="10">
    <source>
        <dbReference type="ARBA" id="ARBA00022842"/>
    </source>
</evidence>
<comment type="caution">
    <text evidence="13">Lacks conserved residue(s) required for the propagation of feature annotation.</text>
</comment>
<evidence type="ECO:0000256" key="11">
    <source>
        <dbReference type="ARBA" id="ARBA00023125"/>
    </source>
</evidence>
<proteinExistence type="inferred from homology"/>
<keyword evidence="11 13" id="KW-0238">DNA-binding</keyword>
<dbReference type="SUPFAM" id="SSF56731">
    <property type="entry name" value="DNA primase core"/>
    <property type="match status" value="1"/>
</dbReference>
<keyword evidence="8" id="KW-0863">Zinc-finger</keyword>
<feature type="region of interest" description="Disordered" evidence="14">
    <location>
        <begin position="440"/>
        <end position="478"/>
    </location>
</feature>
<dbReference type="Pfam" id="PF01807">
    <property type="entry name" value="Zn_ribbon_DnaG"/>
    <property type="match status" value="1"/>
</dbReference>
<evidence type="ECO:0000259" key="15">
    <source>
        <dbReference type="PROSITE" id="PS50880"/>
    </source>
</evidence>
<dbReference type="Gene3D" id="3.90.580.10">
    <property type="entry name" value="Zinc finger, CHC2-type domain"/>
    <property type="match status" value="1"/>
</dbReference>
<dbReference type="CDD" id="cd03364">
    <property type="entry name" value="TOPRIM_DnaG_primases"/>
    <property type="match status" value="1"/>
</dbReference>